<proteinExistence type="predicted"/>
<dbReference type="Proteomes" id="UP000272503">
    <property type="component" value="Unassembled WGS sequence"/>
</dbReference>
<name>A0A3L7A635_9MICO</name>
<comment type="caution">
    <text evidence="1">The sequence shown here is derived from an EMBL/GenBank/DDBJ whole genome shotgun (WGS) entry which is preliminary data.</text>
</comment>
<reference evidence="1 2" key="1">
    <citation type="submission" date="2018-10" db="EMBL/GenBank/DDBJ databases">
        <authorList>
            <person name="Li J."/>
        </authorList>
    </citation>
    <scope>NUCLEOTIDE SEQUENCE [LARGE SCALE GENOMIC DNA]</scope>
    <source>
        <strain evidence="1 2">IF 016277</strain>
    </source>
</reference>
<dbReference type="OrthoDB" id="9801773at2"/>
<dbReference type="InterPro" id="IPR023393">
    <property type="entry name" value="START-like_dom_sf"/>
</dbReference>
<sequence length="154" mass="17590">MTVEFECVTRVRMPRAQLFERSLSIDVHTESLANTRERAIAGVTSGVMSLGETVTWRAWHFGLPLRLTTRITELRAPDFFVDEQVRGPFARFRHEHRFTSEGDHTVMVDRVIFAAPLGVLGRIVERAILARYMKNLIETRNRHLAGLDLLSTDG</sequence>
<dbReference type="Gene3D" id="3.30.530.20">
    <property type="match status" value="1"/>
</dbReference>
<dbReference type="RefSeq" id="WP_121648527.1">
    <property type="nucleotide sequence ID" value="NZ_RCUX01000006.1"/>
</dbReference>
<dbReference type="EMBL" id="RCUX01000006">
    <property type="protein sequence ID" value="RLP75759.1"/>
    <property type="molecule type" value="Genomic_DNA"/>
</dbReference>
<keyword evidence="2" id="KW-1185">Reference proteome</keyword>
<organism evidence="1 2">
    <name type="scientific">Mycetocola tolaasinivorans</name>
    <dbReference type="NCBI Taxonomy" id="76635"/>
    <lineage>
        <taxon>Bacteria</taxon>
        <taxon>Bacillati</taxon>
        <taxon>Actinomycetota</taxon>
        <taxon>Actinomycetes</taxon>
        <taxon>Micrococcales</taxon>
        <taxon>Microbacteriaceae</taxon>
        <taxon>Mycetocola</taxon>
    </lineage>
</organism>
<evidence type="ECO:0000313" key="2">
    <source>
        <dbReference type="Proteomes" id="UP000272503"/>
    </source>
</evidence>
<accession>A0A3L7A635</accession>
<dbReference type="CDD" id="cd07820">
    <property type="entry name" value="SRPBCC_3"/>
    <property type="match status" value="1"/>
</dbReference>
<dbReference type="SUPFAM" id="SSF55961">
    <property type="entry name" value="Bet v1-like"/>
    <property type="match status" value="1"/>
</dbReference>
<evidence type="ECO:0000313" key="1">
    <source>
        <dbReference type="EMBL" id="RLP75759.1"/>
    </source>
</evidence>
<protein>
    <submittedName>
        <fullName evidence="1">Cyclase</fullName>
    </submittedName>
</protein>
<dbReference type="AlphaFoldDB" id="A0A3L7A635"/>
<gene>
    <name evidence="1" type="ORF">D9V32_08755</name>
</gene>